<protein>
    <submittedName>
        <fullName evidence="5">BMC domain-containing protein</fullName>
    </submittedName>
</protein>
<name>A0A0M1LQV0_CLOBO</name>
<evidence type="ECO:0000256" key="2">
    <source>
        <dbReference type="ARBA" id="ARBA00024446"/>
    </source>
</evidence>
<feature type="domain" description="BMC" evidence="4">
    <location>
        <begin position="3"/>
        <end position="89"/>
    </location>
</feature>
<dbReference type="Proteomes" id="UP000476820">
    <property type="component" value="Unassembled WGS sequence"/>
</dbReference>
<dbReference type="RefSeq" id="WP_053342781.1">
    <property type="nucleotide sequence ID" value="NZ_LFPA01000084.1"/>
</dbReference>
<dbReference type="InterPro" id="IPR050575">
    <property type="entry name" value="BMC_shell"/>
</dbReference>
<dbReference type="EMBL" id="SWVK01000017">
    <property type="protein sequence ID" value="NFN35923.1"/>
    <property type="molecule type" value="Genomic_DNA"/>
</dbReference>
<dbReference type="Proteomes" id="UP000473681">
    <property type="component" value="Unassembled WGS sequence"/>
</dbReference>
<comment type="subcellular location">
    <subcellularLocation>
        <location evidence="1">Bacterial microcompartment</location>
    </subcellularLocation>
</comment>
<keyword evidence="2" id="KW-1283">Bacterial microcompartment</keyword>
<dbReference type="PANTHER" id="PTHR33941:SF11">
    <property type="entry name" value="BACTERIAL MICROCOMPARTMENT SHELL PROTEIN PDUJ"/>
    <property type="match status" value="1"/>
</dbReference>
<comment type="caution">
    <text evidence="5">The sequence shown here is derived from an EMBL/GenBank/DDBJ whole genome shotgun (WGS) entry which is preliminary data.</text>
</comment>
<evidence type="ECO:0000313" key="6">
    <source>
        <dbReference type="EMBL" id="NFN35923.1"/>
    </source>
</evidence>
<reference evidence="7 8" key="1">
    <citation type="submission" date="2019-04" db="EMBL/GenBank/DDBJ databases">
        <title>Genome sequencing of Clostridium botulinum Groups I-IV and Clostridium butyricum.</title>
        <authorList>
            <person name="Brunt J."/>
            <person name="Van Vliet A.H.M."/>
            <person name="Stringer S.C."/>
            <person name="Carter A.T."/>
            <person name="Peck M.W."/>
        </authorList>
    </citation>
    <scope>NUCLEOTIDE SEQUENCE [LARGE SCALE GENOMIC DNA]</scope>
    <source>
        <strain evidence="5 8">1605</strain>
        <strain evidence="6 7">CB-K-33E</strain>
    </source>
</reference>
<gene>
    <name evidence="5" type="ORF">FC774_04265</name>
    <name evidence="6" type="ORF">FDB51_12475</name>
</gene>
<dbReference type="SUPFAM" id="SSF143414">
    <property type="entry name" value="CcmK-like"/>
    <property type="match status" value="1"/>
</dbReference>
<evidence type="ECO:0000256" key="1">
    <source>
        <dbReference type="ARBA" id="ARBA00024322"/>
    </source>
</evidence>
<dbReference type="InterPro" id="IPR044872">
    <property type="entry name" value="CcmK/CsoS1_BMC"/>
</dbReference>
<organism evidence="5 8">
    <name type="scientific">Clostridium botulinum</name>
    <dbReference type="NCBI Taxonomy" id="1491"/>
    <lineage>
        <taxon>Bacteria</taxon>
        <taxon>Bacillati</taxon>
        <taxon>Bacillota</taxon>
        <taxon>Clostridia</taxon>
        <taxon>Eubacteriales</taxon>
        <taxon>Clostridiaceae</taxon>
        <taxon>Clostridium</taxon>
    </lineage>
</organism>
<sequence>MQALGLIETRGLLAAIEGADTMLKSADVSILEKTYVGGGLVSIAVTGDVGAVKAAVEAGVAAVKKLDSKLLISEHVIPRPHDELDNIIGINSSLKKLEVSSELENEIYENLNEVVEVEVIKNEISEKEETIETIDCIINDSEEKNLEIDEDIYCIDTKSEKINLAIDDSLPKNLKEEHFNDSKIDLNNLQKATVDNLVNESGIEKTLKILSNVKVAKLRELARQYKDFKVTEGKISKASKKLLITKFRAYYE</sequence>
<dbReference type="EMBL" id="SWOV01000007">
    <property type="protein sequence ID" value="NFF87109.1"/>
    <property type="molecule type" value="Genomic_DNA"/>
</dbReference>
<evidence type="ECO:0000313" key="5">
    <source>
        <dbReference type="EMBL" id="NFF87109.1"/>
    </source>
</evidence>
<evidence type="ECO:0000313" key="8">
    <source>
        <dbReference type="Proteomes" id="UP000476820"/>
    </source>
</evidence>
<dbReference type="GO" id="GO:0031469">
    <property type="term" value="C:bacterial microcompartment"/>
    <property type="evidence" value="ECO:0007669"/>
    <property type="project" value="UniProtKB-SubCell"/>
</dbReference>
<dbReference type="InterPro" id="IPR000249">
    <property type="entry name" value="BMC_dom"/>
</dbReference>
<proteinExistence type="inferred from homology"/>
<dbReference type="InterPro" id="IPR037233">
    <property type="entry name" value="CcmK-like_sf"/>
</dbReference>
<dbReference type="OrthoDB" id="9812608at2"/>
<dbReference type="CDD" id="cd07045">
    <property type="entry name" value="BMC_CcmK_like"/>
    <property type="match status" value="1"/>
</dbReference>
<dbReference type="Gene3D" id="3.30.70.1710">
    <property type="match status" value="1"/>
</dbReference>
<evidence type="ECO:0000313" key="7">
    <source>
        <dbReference type="Proteomes" id="UP000473681"/>
    </source>
</evidence>
<dbReference type="AlphaFoldDB" id="A0A0M1LQV0"/>
<evidence type="ECO:0000256" key="3">
    <source>
        <dbReference type="PROSITE-ProRule" id="PRU01278"/>
    </source>
</evidence>
<evidence type="ECO:0000259" key="4">
    <source>
        <dbReference type="PROSITE" id="PS51930"/>
    </source>
</evidence>
<accession>A0A0M1LQV0</accession>
<dbReference type="Pfam" id="PF00936">
    <property type="entry name" value="BMC"/>
    <property type="match status" value="1"/>
</dbReference>
<dbReference type="PANTHER" id="PTHR33941">
    <property type="entry name" value="PROPANEDIOL UTILIZATION PROTEIN PDUA"/>
    <property type="match status" value="1"/>
</dbReference>
<dbReference type="SMART" id="SM00877">
    <property type="entry name" value="BMC"/>
    <property type="match status" value="1"/>
</dbReference>
<comment type="similarity">
    <text evidence="3">Belongs to the bacterial microcompartments protein family.</text>
</comment>
<dbReference type="PROSITE" id="PS51930">
    <property type="entry name" value="BMC_2"/>
    <property type="match status" value="1"/>
</dbReference>